<dbReference type="UniPathway" id="UPA00538">
    <property type="reaction ID" value="UER00592"/>
</dbReference>
<keyword evidence="5 9" id="KW-0808">Transferase</keyword>
<evidence type="ECO:0000256" key="2">
    <source>
        <dbReference type="ARBA" id="ARBA00004821"/>
    </source>
</evidence>
<evidence type="ECO:0000256" key="3">
    <source>
        <dbReference type="ARBA" id="ARBA00007907"/>
    </source>
</evidence>
<dbReference type="NCBIfam" id="TIGR00214">
    <property type="entry name" value="lipB"/>
    <property type="match status" value="1"/>
</dbReference>
<evidence type="ECO:0000256" key="11">
    <source>
        <dbReference type="PIRSR" id="PIRSR016262-2"/>
    </source>
</evidence>
<feature type="site" description="Lowers pKa of active site Cys" evidence="12">
    <location>
        <position position="145"/>
    </location>
</feature>
<evidence type="ECO:0000259" key="13">
    <source>
        <dbReference type="PROSITE" id="PS51733"/>
    </source>
</evidence>
<evidence type="ECO:0000256" key="8">
    <source>
        <dbReference type="ARBA" id="ARBA00071279"/>
    </source>
</evidence>
<reference evidence="14" key="1">
    <citation type="submission" date="2025-08" db="UniProtKB">
        <authorList>
            <consortium name="Ensembl"/>
        </authorList>
    </citation>
    <scope>IDENTIFICATION</scope>
</reference>
<evidence type="ECO:0000256" key="5">
    <source>
        <dbReference type="ARBA" id="ARBA00022679"/>
    </source>
</evidence>
<comment type="subcellular location">
    <subcellularLocation>
        <location evidence="1 9">Mitochondrion</location>
    </subcellularLocation>
</comment>
<dbReference type="InterPro" id="IPR000544">
    <property type="entry name" value="Octanoyltransferase"/>
</dbReference>
<dbReference type="GO" id="GO:0033819">
    <property type="term" value="F:lipoyl(octanoyl) transferase activity"/>
    <property type="evidence" value="ECO:0007669"/>
    <property type="project" value="UniProtKB-EC"/>
</dbReference>
<keyword evidence="9" id="KW-0496">Mitochondrion</keyword>
<dbReference type="NCBIfam" id="NF010925">
    <property type="entry name" value="PRK14345.1"/>
    <property type="match status" value="1"/>
</dbReference>
<evidence type="ECO:0000256" key="7">
    <source>
        <dbReference type="ARBA" id="ARBA00052863"/>
    </source>
</evidence>
<evidence type="ECO:0000256" key="6">
    <source>
        <dbReference type="ARBA" id="ARBA00023315"/>
    </source>
</evidence>
<evidence type="ECO:0000256" key="12">
    <source>
        <dbReference type="PIRSR" id="PIRSR016262-3"/>
    </source>
</evidence>
<feature type="domain" description="BPL/LPL catalytic" evidence="13">
    <location>
        <begin position="38"/>
        <end position="217"/>
    </location>
</feature>
<dbReference type="Gene3D" id="3.30.930.10">
    <property type="entry name" value="Bira Bifunctional Protein, Domain 2"/>
    <property type="match status" value="1"/>
</dbReference>
<sequence>MSVLMSRPVLEVVRLGLVSYSEAMRVQRFYVDRVKSRPSSAWTLLLCEHSPVYTIGIRTSQYPDRDLDLLRTKGAEVHKTNRGGLITFHGPGQLVCYPILHLGLLKKGIRWYVGQLERTVVDVCGQFGLRANTSPLTGVWIRDHKVCAIGIHCSRYVTSHGLALNCDVDLSWFSHIAPCGLDKGVTSLSREMQRRICVEESVHPLLHSFSRNFNCDLHDAAPPHLHRDPGPCPGHISGHS</sequence>
<accession>A0A3B4ANR1</accession>
<comment type="function">
    <text evidence="9">Catalyzes the transfer of endogenously produced octanoic acid from octanoyl-acyl-carrier-protein onto the lipoyl domains of lipoate-dependent enzymes. Lipoyl-ACP can also act as a substrate although octanoyl-ACP is likely to be the physiological substrate.</text>
</comment>
<dbReference type="Pfam" id="PF21948">
    <property type="entry name" value="LplA-B_cat"/>
    <property type="match status" value="1"/>
</dbReference>
<organism evidence="14 15">
    <name type="scientific">Periophthalmus magnuspinnatus</name>
    <dbReference type="NCBI Taxonomy" id="409849"/>
    <lineage>
        <taxon>Eukaryota</taxon>
        <taxon>Metazoa</taxon>
        <taxon>Chordata</taxon>
        <taxon>Craniata</taxon>
        <taxon>Vertebrata</taxon>
        <taxon>Euteleostomi</taxon>
        <taxon>Actinopterygii</taxon>
        <taxon>Neopterygii</taxon>
        <taxon>Teleostei</taxon>
        <taxon>Neoteleostei</taxon>
        <taxon>Acanthomorphata</taxon>
        <taxon>Gobiaria</taxon>
        <taxon>Gobiiformes</taxon>
        <taxon>Gobioidei</taxon>
        <taxon>Gobiidae</taxon>
        <taxon>Oxudercinae</taxon>
        <taxon>Periophthalmus</taxon>
    </lineage>
</organism>
<dbReference type="PROSITE" id="PS01313">
    <property type="entry name" value="LIPB"/>
    <property type="match status" value="1"/>
</dbReference>
<proteinExistence type="inferred from homology"/>
<feature type="binding site" evidence="11">
    <location>
        <begin position="161"/>
        <end position="163"/>
    </location>
    <ligand>
        <name>substrate</name>
    </ligand>
</feature>
<dbReference type="SUPFAM" id="SSF55681">
    <property type="entry name" value="Class II aaRS and biotin synthetases"/>
    <property type="match status" value="1"/>
</dbReference>
<dbReference type="CDD" id="cd16444">
    <property type="entry name" value="LipB"/>
    <property type="match status" value="1"/>
</dbReference>
<dbReference type="AlphaFoldDB" id="A0A3B4ANR1"/>
<protein>
    <recommendedName>
        <fullName evidence="8 9">Octanoyl-[acyl-carrier-protein]:protein N-octanoyltransferase LIPT2, mitochondrial</fullName>
        <ecNumber evidence="4 9">2.3.1.181</ecNumber>
    </recommendedName>
</protein>
<dbReference type="PROSITE" id="PS51733">
    <property type="entry name" value="BPL_LPL_CATALYTIC"/>
    <property type="match status" value="1"/>
</dbReference>
<evidence type="ECO:0000256" key="10">
    <source>
        <dbReference type="PIRSR" id="PIRSR016262-1"/>
    </source>
</evidence>
<dbReference type="PANTHER" id="PTHR10993:SF7">
    <property type="entry name" value="LIPOYLTRANSFERASE 2, MITOCHONDRIAL-RELATED"/>
    <property type="match status" value="1"/>
</dbReference>
<dbReference type="Proteomes" id="UP000261520">
    <property type="component" value="Unplaced"/>
</dbReference>
<dbReference type="EC" id="2.3.1.181" evidence="4 9"/>
<name>A0A3B4ANR1_9GOBI</name>
<feature type="active site" description="Acyl-thioester intermediate" evidence="10">
    <location>
        <position position="179"/>
    </location>
</feature>
<dbReference type="GO" id="GO:0005739">
    <property type="term" value="C:mitochondrion"/>
    <property type="evidence" value="ECO:0007669"/>
    <property type="project" value="UniProtKB-SubCell"/>
</dbReference>
<evidence type="ECO:0000313" key="15">
    <source>
        <dbReference type="Proteomes" id="UP000261520"/>
    </source>
</evidence>
<dbReference type="GO" id="GO:0009249">
    <property type="term" value="P:protein lipoylation"/>
    <property type="evidence" value="ECO:0007669"/>
    <property type="project" value="InterPro"/>
</dbReference>
<evidence type="ECO:0000256" key="1">
    <source>
        <dbReference type="ARBA" id="ARBA00004173"/>
    </source>
</evidence>
<dbReference type="PANTHER" id="PTHR10993">
    <property type="entry name" value="OCTANOYLTRANSFERASE"/>
    <property type="match status" value="1"/>
</dbReference>
<comment type="catalytic activity">
    <reaction evidence="7">
        <text>octanoyl-[ACP] + L-lysyl-[protein] = N(6)-octanoyl-L-lysyl-[protein] + holo-[ACP] + H(+)</text>
        <dbReference type="Rhea" id="RHEA:17665"/>
        <dbReference type="Rhea" id="RHEA-COMP:9636"/>
        <dbReference type="Rhea" id="RHEA-COMP:9685"/>
        <dbReference type="Rhea" id="RHEA-COMP:9752"/>
        <dbReference type="Rhea" id="RHEA-COMP:9928"/>
        <dbReference type="ChEBI" id="CHEBI:15378"/>
        <dbReference type="ChEBI" id="CHEBI:29969"/>
        <dbReference type="ChEBI" id="CHEBI:64479"/>
        <dbReference type="ChEBI" id="CHEBI:78463"/>
        <dbReference type="ChEBI" id="CHEBI:78809"/>
        <dbReference type="EC" id="2.3.1.181"/>
    </reaction>
    <physiologicalReaction direction="left-to-right" evidence="7">
        <dbReference type="Rhea" id="RHEA:17666"/>
    </physiologicalReaction>
</comment>
<keyword evidence="15" id="KW-1185">Reference proteome</keyword>
<dbReference type="Ensembl" id="ENSPMGT00000019465.1">
    <property type="protein sequence ID" value="ENSPMGP00000018249.1"/>
    <property type="gene ID" value="ENSPMGG00000014908.1"/>
</dbReference>
<dbReference type="InterPro" id="IPR004143">
    <property type="entry name" value="BPL_LPL_catalytic"/>
</dbReference>
<dbReference type="HAMAP" id="MF_00013">
    <property type="entry name" value="LipB"/>
    <property type="match status" value="1"/>
</dbReference>
<dbReference type="InterPro" id="IPR045864">
    <property type="entry name" value="aa-tRNA-synth_II/BPL/LPL"/>
</dbReference>
<dbReference type="PIRSF" id="PIRSF016262">
    <property type="entry name" value="LPLase"/>
    <property type="match status" value="1"/>
</dbReference>
<comment type="pathway">
    <text evidence="2 9">Protein modification; protein lipoylation via endogenous pathway; protein N(6)-(lipoyl)lysine from octanoyl-[acyl-carrier-protein]: step 1/2.</text>
</comment>
<dbReference type="STRING" id="409849.ENSPMGP00000018249"/>
<dbReference type="InterPro" id="IPR020605">
    <property type="entry name" value="Octanoyltransferase_CS"/>
</dbReference>
<comment type="similarity">
    <text evidence="3 9">Belongs to the LipB family.</text>
</comment>
<keyword evidence="6 9" id="KW-0012">Acyltransferase</keyword>
<feature type="binding site" evidence="11">
    <location>
        <begin position="148"/>
        <end position="150"/>
    </location>
    <ligand>
        <name>substrate</name>
    </ligand>
</feature>
<evidence type="ECO:0000313" key="14">
    <source>
        <dbReference type="Ensembl" id="ENSPMGP00000018249.1"/>
    </source>
</evidence>
<dbReference type="FunFam" id="3.30.930.10:FF:000035">
    <property type="entry name" value="Putative lipoyltransferase 2, mitochondrial"/>
    <property type="match status" value="1"/>
</dbReference>
<evidence type="ECO:0000256" key="4">
    <source>
        <dbReference type="ARBA" id="ARBA00012334"/>
    </source>
</evidence>
<reference evidence="14" key="2">
    <citation type="submission" date="2025-09" db="UniProtKB">
        <authorList>
            <consortium name="Ensembl"/>
        </authorList>
    </citation>
    <scope>IDENTIFICATION</scope>
</reference>
<feature type="binding site" evidence="11">
    <location>
        <begin position="82"/>
        <end position="89"/>
    </location>
    <ligand>
        <name>substrate</name>
    </ligand>
</feature>
<evidence type="ECO:0000256" key="9">
    <source>
        <dbReference type="PIRNR" id="PIRNR016262"/>
    </source>
</evidence>